<dbReference type="PANTHER" id="PTHR33122">
    <property type="entry name" value="LIPID BINDING PROTEIN-RELATED"/>
    <property type="match status" value="1"/>
</dbReference>
<feature type="chain" id="PRO_5004341906" description="Bifunctional inhibitor/plant lipid transfer protein/seed storage helical domain-containing protein" evidence="1">
    <location>
        <begin position="24"/>
        <end position="102"/>
    </location>
</feature>
<dbReference type="InterPro" id="IPR039265">
    <property type="entry name" value="DIR1-like"/>
</dbReference>
<dbReference type="Proteomes" id="UP000029121">
    <property type="component" value="Unassembled WGS sequence"/>
</dbReference>
<dbReference type="AlphaFoldDB" id="R0HRA8"/>
<keyword evidence="4" id="KW-1185">Reference proteome</keyword>
<feature type="signal peptide" evidence="1">
    <location>
        <begin position="1"/>
        <end position="23"/>
    </location>
</feature>
<dbReference type="InterPro" id="IPR036312">
    <property type="entry name" value="Bifun_inhib/LTP/seed_sf"/>
</dbReference>
<dbReference type="GO" id="GO:0005504">
    <property type="term" value="F:fatty acid binding"/>
    <property type="evidence" value="ECO:0007669"/>
    <property type="project" value="InterPro"/>
</dbReference>
<evidence type="ECO:0000256" key="1">
    <source>
        <dbReference type="SAM" id="SignalP"/>
    </source>
</evidence>
<dbReference type="PANTHER" id="PTHR33122:SF60">
    <property type="entry name" value="LIPID-TRANSFER PROTEIN DIR1-RELATED"/>
    <property type="match status" value="1"/>
</dbReference>
<protein>
    <recommendedName>
        <fullName evidence="2">Bifunctional inhibitor/plant lipid transfer protein/seed storage helical domain-containing protein</fullName>
    </recommendedName>
</protein>
<dbReference type="eggNOG" id="ENOG502S7QJ">
    <property type="taxonomic scope" value="Eukaryota"/>
</dbReference>
<dbReference type="Gene3D" id="1.10.110.10">
    <property type="entry name" value="Plant lipid-transfer and hydrophobic proteins"/>
    <property type="match status" value="1"/>
</dbReference>
<reference evidence="4" key="1">
    <citation type="journal article" date="2013" name="Nat. Genet.">
        <title>The Capsella rubella genome and the genomic consequences of rapid mating system evolution.</title>
        <authorList>
            <person name="Slotte T."/>
            <person name="Hazzouri K.M."/>
            <person name="Agren J.A."/>
            <person name="Koenig D."/>
            <person name="Maumus F."/>
            <person name="Guo Y.L."/>
            <person name="Steige K."/>
            <person name="Platts A.E."/>
            <person name="Escobar J.S."/>
            <person name="Newman L.K."/>
            <person name="Wang W."/>
            <person name="Mandakova T."/>
            <person name="Vello E."/>
            <person name="Smith L.M."/>
            <person name="Henz S.R."/>
            <person name="Steffen J."/>
            <person name="Takuno S."/>
            <person name="Brandvain Y."/>
            <person name="Coop G."/>
            <person name="Andolfatto P."/>
            <person name="Hu T.T."/>
            <person name="Blanchette M."/>
            <person name="Clark R.M."/>
            <person name="Quesneville H."/>
            <person name="Nordborg M."/>
            <person name="Gaut B.S."/>
            <person name="Lysak M.A."/>
            <person name="Jenkins J."/>
            <person name="Grimwood J."/>
            <person name="Chapman J."/>
            <person name="Prochnik S."/>
            <person name="Shu S."/>
            <person name="Rokhsar D."/>
            <person name="Schmutz J."/>
            <person name="Weigel D."/>
            <person name="Wright S.I."/>
        </authorList>
    </citation>
    <scope>NUCLEOTIDE SEQUENCE [LARGE SCALE GENOMIC DNA]</scope>
    <source>
        <strain evidence="4">cv. Monte Gargano</strain>
    </source>
</reference>
<evidence type="ECO:0000259" key="2">
    <source>
        <dbReference type="SMART" id="SM00499"/>
    </source>
</evidence>
<name>R0HRA8_9BRAS</name>
<accession>R0HRA8</accession>
<dbReference type="InterPro" id="IPR044741">
    <property type="entry name" value="NsLTP-like"/>
</dbReference>
<organism evidence="3 4">
    <name type="scientific">Capsella rubella</name>
    <dbReference type="NCBI Taxonomy" id="81985"/>
    <lineage>
        <taxon>Eukaryota</taxon>
        <taxon>Viridiplantae</taxon>
        <taxon>Streptophyta</taxon>
        <taxon>Embryophyta</taxon>
        <taxon>Tracheophyta</taxon>
        <taxon>Spermatophyta</taxon>
        <taxon>Magnoliopsida</taxon>
        <taxon>eudicotyledons</taxon>
        <taxon>Gunneridae</taxon>
        <taxon>Pentapetalae</taxon>
        <taxon>rosids</taxon>
        <taxon>malvids</taxon>
        <taxon>Brassicales</taxon>
        <taxon>Brassicaceae</taxon>
        <taxon>Camelineae</taxon>
        <taxon>Capsella</taxon>
    </lineage>
</organism>
<dbReference type="OrthoDB" id="643149at2759"/>
<dbReference type="CDD" id="cd04660">
    <property type="entry name" value="nsLTP_like"/>
    <property type="match status" value="1"/>
</dbReference>
<feature type="domain" description="Bifunctional inhibitor/plant lipid transfer protein/seed storage helical" evidence="2">
    <location>
        <begin position="27"/>
        <end position="102"/>
    </location>
</feature>
<evidence type="ECO:0000313" key="3">
    <source>
        <dbReference type="EMBL" id="EOA32324.1"/>
    </source>
</evidence>
<gene>
    <name evidence="3" type="ORF">CARUB_v10015587mg</name>
</gene>
<proteinExistence type="predicted"/>
<dbReference type="Pfam" id="PF14368">
    <property type="entry name" value="LTP_2"/>
    <property type="match status" value="1"/>
</dbReference>
<dbReference type="SUPFAM" id="SSF47699">
    <property type="entry name" value="Bifunctional inhibitor/lipid-transfer protein/seed storage 2S albumin"/>
    <property type="match status" value="1"/>
</dbReference>
<dbReference type="GO" id="GO:0009627">
    <property type="term" value="P:systemic acquired resistance"/>
    <property type="evidence" value="ECO:0007669"/>
    <property type="project" value="InterPro"/>
</dbReference>
<keyword evidence="1" id="KW-0732">Signal</keyword>
<dbReference type="KEGG" id="crb:17891957"/>
<evidence type="ECO:0000313" key="4">
    <source>
        <dbReference type="Proteomes" id="UP000029121"/>
    </source>
</evidence>
<dbReference type="InterPro" id="IPR016140">
    <property type="entry name" value="Bifunc_inhib/LTP/seed_store"/>
</dbReference>
<sequence length="102" mass="10712">MEPNTKLVVITLILALTLTAATGQNTCGMTIAGLYACKPYVQTKNPLTTAIDPLGACCSALSKADFPCLCKEKNKFNPFLSGIDFGLAAKLPEKCNLPAATC</sequence>
<dbReference type="SMART" id="SM00499">
    <property type="entry name" value="AAI"/>
    <property type="match status" value="1"/>
</dbReference>
<dbReference type="EMBL" id="KB870807">
    <property type="protein sequence ID" value="EOA32324.1"/>
    <property type="molecule type" value="Genomic_DNA"/>
</dbReference>